<name>A0A061RHC8_9CHLO</name>
<feature type="domain" description="RecA family profile 1" evidence="1">
    <location>
        <begin position="74"/>
        <end position="250"/>
    </location>
</feature>
<dbReference type="GO" id="GO:0000724">
    <property type="term" value="P:double-strand break repair via homologous recombination"/>
    <property type="evidence" value="ECO:0007669"/>
    <property type="project" value="InterPro"/>
</dbReference>
<dbReference type="GO" id="GO:0000400">
    <property type="term" value="F:four-way junction DNA binding"/>
    <property type="evidence" value="ECO:0007669"/>
    <property type="project" value="TreeGrafter"/>
</dbReference>
<protein>
    <submittedName>
        <fullName evidence="2">Rad51 dna recombinase 2</fullName>
    </submittedName>
</protein>
<gene>
    <name evidence="2" type="ORF">TSPGSL018_4937</name>
</gene>
<dbReference type="InterPro" id="IPR027417">
    <property type="entry name" value="P-loop_NTPase"/>
</dbReference>
<dbReference type="SUPFAM" id="SSF52540">
    <property type="entry name" value="P-loop containing nucleoside triphosphate hydrolases"/>
    <property type="match status" value="1"/>
</dbReference>
<dbReference type="Gene3D" id="3.40.50.300">
    <property type="entry name" value="P-loop containing nucleotide triphosphate hydrolases"/>
    <property type="match status" value="1"/>
</dbReference>
<dbReference type="AlphaFoldDB" id="A0A061RHC8"/>
<evidence type="ECO:0000313" key="2">
    <source>
        <dbReference type="EMBL" id="JAC70075.1"/>
    </source>
</evidence>
<proteinExistence type="predicted"/>
<reference evidence="2" key="1">
    <citation type="submission" date="2014-05" db="EMBL/GenBank/DDBJ databases">
        <title>The transcriptome of the halophilic microalga Tetraselmis sp. GSL018 isolated from the Great Salt Lake, Utah.</title>
        <authorList>
            <person name="Jinkerson R.E."/>
            <person name="D'Adamo S."/>
            <person name="Posewitz M.C."/>
        </authorList>
    </citation>
    <scope>NUCLEOTIDE SEQUENCE</scope>
    <source>
        <strain evidence="2">GSL018</strain>
    </source>
</reference>
<dbReference type="PANTHER" id="PTHR46456:SF1">
    <property type="entry name" value="DNA REPAIR PROTEIN RAD51 HOMOLOG 2"/>
    <property type="match status" value="1"/>
</dbReference>
<evidence type="ECO:0000259" key="1">
    <source>
        <dbReference type="PROSITE" id="PS50162"/>
    </source>
</evidence>
<dbReference type="InterPro" id="IPR013632">
    <property type="entry name" value="Rad51_C"/>
</dbReference>
<accession>A0A061RHC8</accession>
<dbReference type="GO" id="GO:0003697">
    <property type="term" value="F:single-stranded DNA binding"/>
    <property type="evidence" value="ECO:0007669"/>
    <property type="project" value="TreeGrafter"/>
</dbReference>
<dbReference type="Pfam" id="PF08423">
    <property type="entry name" value="Rad51"/>
    <property type="match status" value="1"/>
</dbReference>
<dbReference type="GO" id="GO:0140664">
    <property type="term" value="F:ATP-dependent DNA damage sensor activity"/>
    <property type="evidence" value="ECO:0007669"/>
    <property type="project" value="InterPro"/>
</dbReference>
<organism evidence="2">
    <name type="scientific">Tetraselmis sp. GSL018</name>
    <dbReference type="NCBI Taxonomy" id="582737"/>
    <lineage>
        <taxon>Eukaryota</taxon>
        <taxon>Viridiplantae</taxon>
        <taxon>Chlorophyta</taxon>
        <taxon>core chlorophytes</taxon>
        <taxon>Chlorodendrophyceae</taxon>
        <taxon>Chlorodendrales</taxon>
        <taxon>Chlorodendraceae</taxon>
        <taxon>Tetraselmis</taxon>
    </lineage>
</organism>
<dbReference type="InterPro" id="IPR020588">
    <property type="entry name" value="RecA_ATP-bd"/>
</dbReference>
<dbReference type="GO" id="GO:0005524">
    <property type="term" value="F:ATP binding"/>
    <property type="evidence" value="ECO:0007669"/>
    <property type="project" value="InterPro"/>
</dbReference>
<sequence length="250" mass="27124">MSEKPLDRCDLLPETVSRLALVGIRTAQQLLLHSPLEVSETLDASVEFAQQLLLLTSLKIRPDPTTALELLNLSSVELRSGLRPLDDALGGGIPVAAVTEFVGPAGIGKTQLCMQLTANSVLGNKARTVLYIDTECKFSSQRFRDILRAQIHKSVHIVSSRDQLAVQAQDRVIVLRVQDLKDLLQRIKELEVACIDHSVGLIVVDSIANPVRASVPGDGAEAQVGARARNILSRAHANNTDEYGLEKRGS</sequence>
<dbReference type="InterPro" id="IPR030548">
    <property type="entry name" value="RAD51B"/>
</dbReference>
<dbReference type="EMBL" id="GBEZ01016150">
    <property type="protein sequence ID" value="JAC70075.1"/>
    <property type="molecule type" value="Transcribed_RNA"/>
</dbReference>
<dbReference type="PROSITE" id="PS50162">
    <property type="entry name" value="RECA_2"/>
    <property type="match status" value="1"/>
</dbReference>
<dbReference type="PANTHER" id="PTHR46456">
    <property type="entry name" value="DNA REPAIR PROTEIN RAD51 HOMOLOG 2"/>
    <property type="match status" value="1"/>
</dbReference>
<dbReference type="GO" id="GO:0003690">
    <property type="term" value="F:double-stranded DNA binding"/>
    <property type="evidence" value="ECO:0007669"/>
    <property type="project" value="TreeGrafter"/>
</dbReference>
<dbReference type="GO" id="GO:0005657">
    <property type="term" value="C:replication fork"/>
    <property type="evidence" value="ECO:0007669"/>
    <property type="project" value="TreeGrafter"/>
</dbReference>
<dbReference type="GO" id="GO:0033063">
    <property type="term" value="C:Rad51B-Rad51C-Rad51D-XRCC2 complex"/>
    <property type="evidence" value="ECO:0007669"/>
    <property type="project" value="InterPro"/>
</dbReference>